<accession>A0A3B1DD70</accession>
<reference evidence="1" key="1">
    <citation type="submission" date="2018-06" db="EMBL/GenBank/DDBJ databases">
        <authorList>
            <person name="Zhirakovskaya E."/>
        </authorList>
    </citation>
    <scope>NUCLEOTIDE SEQUENCE</scope>
</reference>
<name>A0A3B1DD70_9ZZZZ</name>
<sequence>MTTHLQVQLKLSTQTKKHRSPKRVLVTFFEKSRDKWKQKYMSIKTEFKRLKVRVYDVTKSRDQWKQKS</sequence>
<dbReference type="AlphaFoldDB" id="A0A3B1DD70"/>
<proteinExistence type="predicted"/>
<organism evidence="1">
    <name type="scientific">hydrothermal vent metagenome</name>
    <dbReference type="NCBI Taxonomy" id="652676"/>
    <lineage>
        <taxon>unclassified sequences</taxon>
        <taxon>metagenomes</taxon>
        <taxon>ecological metagenomes</taxon>
    </lineage>
</organism>
<gene>
    <name evidence="1" type="ORF">MNBD_PLANCTO02-2623</name>
</gene>
<dbReference type="EMBL" id="UOGL01000251">
    <property type="protein sequence ID" value="VAX38712.1"/>
    <property type="molecule type" value="Genomic_DNA"/>
</dbReference>
<evidence type="ECO:0000313" key="1">
    <source>
        <dbReference type="EMBL" id="VAX38712.1"/>
    </source>
</evidence>
<protein>
    <submittedName>
        <fullName evidence="1">Uncharacterized protein</fullName>
    </submittedName>
</protein>